<comment type="caution">
    <text evidence="2">The sequence shown here is derived from an EMBL/GenBank/DDBJ whole genome shotgun (WGS) entry which is preliminary data.</text>
</comment>
<evidence type="ECO:0000313" key="2">
    <source>
        <dbReference type="EMBL" id="RDC37621.1"/>
    </source>
</evidence>
<dbReference type="RefSeq" id="WP_114526793.1">
    <property type="nucleotide sequence ID" value="NZ_AP025575.1"/>
</dbReference>
<reference evidence="2 3" key="1">
    <citation type="journal article" date="2018" name="Elife">
        <title>Discovery and characterization of a prevalent human gut bacterial enzyme sufficient for the inactivation of a family of plant toxins.</title>
        <authorList>
            <person name="Koppel N."/>
            <person name="Bisanz J.E."/>
            <person name="Pandelia M.E."/>
            <person name="Turnbaugh P.J."/>
            <person name="Balskus E.P."/>
        </authorList>
    </citation>
    <scope>NUCLEOTIDE SEQUENCE [LARGE SCALE GENOMIC DNA]</scope>
    <source>
        <strain evidence="2 3">16A</strain>
    </source>
</reference>
<dbReference type="Proteomes" id="UP000253915">
    <property type="component" value="Unassembled WGS sequence"/>
</dbReference>
<protein>
    <recommendedName>
        <fullName evidence="1">Peptidase C39-like domain-containing protein</fullName>
    </recommendedName>
</protein>
<organism evidence="2 3">
    <name type="scientific">Eggerthella lenta</name>
    <name type="common">Eubacterium lentum</name>
    <dbReference type="NCBI Taxonomy" id="84112"/>
    <lineage>
        <taxon>Bacteria</taxon>
        <taxon>Bacillati</taxon>
        <taxon>Actinomycetota</taxon>
        <taxon>Coriobacteriia</taxon>
        <taxon>Eggerthellales</taxon>
        <taxon>Eggerthellaceae</taxon>
        <taxon>Eggerthella</taxon>
    </lineage>
</organism>
<proteinExistence type="predicted"/>
<dbReference type="Pfam" id="PF13529">
    <property type="entry name" value="Peptidase_C39_2"/>
    <property type="match status" value="1"/>
</dbReference>
<dbReference type="Gene3D" id="3.90.70.10">
    <property type="entry name" value="Cysteine proteinases"/>
    <property type="match status" value="1"/>
</dbReference>
<name>A0ABD7GIA2_EGGLN</name>
<sequence>MLRTSSAGRSHVRKRGRIVSDGQIAAIFLALLLLSLLCVGLAACAVHFASGQPTAKEGAESETLPVSDIPMPKVIPAGRTMPLYLQDDVQWAHIEYAGDSTVAESGCGLTCAAMALEYLTNQKTTPRDLQGIVGDTCTVHGVNDMALFGDYMEQAYGLSQSEIYYDLNQAVADVADGSVVFASLTGRFGDSTYGGHIVAIWHVDGDAVCVRDPASGANSQRSFTRDELANVEWSYFYSLTNEGLSYA</sequence>
<dbReference type="AlphaFoldDB" id="A0ABD7GIA2"/>
<evidence type="ECO:0000313" key="3">
    <source>
        <dbReference type="Proteomes" id="UP000253915"/>
    </source>
</evidence>
<evidence type="ECO:0000259" key="1">
    <source>
        <dbReference type="Pfam" id="PF13529"/>
    </source>
</evidence>
<feature type="domain" description="Peptidase C39-like" evidence="1">
    <location>
        <begin position="89"/>
        <end position="214"/>
    </location>
</feature>
<dbReference type="GeneID" id="69512433"/>
<accession>A0ABD7GIA2</accession>
<dbReference type="InterPro" id="IPR039564">
    <property type="entry name" value="Peptidase_C39-like"/>
</dbReference>
<dbReference type="EMBL" id="PPUQ01000011">
    <property type="protein sequence ID" value="RDC37621.1"/>
    <property type="molecule type" value="Genomic_DNA"/>
</dbReference>
<gene>
    <name evidence="2" type="ORF">C1853_09190</name>
</gene>